<accession>A0AAD5VYX9</accession>
<dbReference type="GO" id="GO:0003723">
    <property type="term" value="F:RNA binding"/>
    <property type="evidence" value="ECO:0007669"/>
    <property type="project" value="InterPro"/>
</dbReference>
<evidence type="ECO:0000313" key="8">
    <source>
        <dbReference type="EMBL" id="KAJ3574017.1"/>
    </source>
</evidence>
<dbReference type="Gene3D" id="6.10.140.100">
    <property type="match status" value="1"/>
</dbReference>
<keyword evidence="9" id="KW-1185">Reference proteome</keyword>
<dbReference type="Proteomes" id="UP001213000">
    <property type="component" value="Unassembled WGS sequence"/>
</dbReference>
<feature type="region of interest" description="Disordered" evidence="6">
    <location>
        <begin position="241"/>
        <end position="263"/>
    </location>
</feature>
<keyword evidence="3" id="KW-0378">Hydrolase</keyword>
<evidence type="ECO:0000256" key="3">
    <source>
        <dbReference type="ARBA" id="ARBA00022801"/>
    </source>
</evidence>
<dbReference type="SUPFAM" id="SSF53933">
    <property type="entry name" value="Microbial ribonucleases"/>
    <property type="match status" value="2"/>
</dbReference>
<evidence type="ECO:0000256" key="4">
    <source>
        <dbReference type="ARBA" id="ARBA00023157"/>
    </source>
</evidence>
<dbReference type="InterPro" id="IPR016191">
    <property type="entry name" value="Ribonuclease/ribotoxin"/>
</dbReference>
<evidence type="ECO:0000256" key="2">
    <source>
        <dbReference type="ARBA" id="ARBA00022759"/>
    </source>
</evidence>
<dbReference type="Gene3D" id="3.10.450.30">
    <property type="entry name" value="Microbial ribonucleases"/>
    <property type="match status" value="2"/>
</dbReference>
<dbReference type="SMART" id="SM00726">
    <property type="entry name" value="UIM"/>
    <property type="match status" value="2"/>
</dbReference>
<proteinExistence type="predicted"/>
<evidence type="ECO:0000313" key="9">
    <source>
        <dbReference type="Proteomes" id="UP001213000"/>
    </source>
</evidence>
<dbReference type="GO" id="GO:0004521">
    <property type="term" value="F:RNA endonuclease activity"/>
    <property type="evidence" value="ECO:0007669"/>
    <property type="project" value="InterPro"/>
</dbReference>
<dbReference type="InterPro" id="IPR003903">
    <property type="entry name" value="UIM_dom"/>
</dbReference>
<keyword evidence="2" id="KW-0255">Endonuclease</keyword>
<protein>
    <submittedName>
        <fullName evidence="8">Uncharacterized protein</fullName>
    </submittedName>
</protein>
<evidence type="ECO:0000256" key="5">
    <source>
        <dbReference type="ARBA" id="ARBA00023239"/>
    </source>
</evidence>
<dbReference type="InterPro" id="IPR000026">
    <property type="entry name" value="N1-like"/>
</dbReference>
<dbReference type="PANTHER" id="PTHR42104:SF1">
    <property type="entry name" value="EXTRACELLULAR GUANYL-SPECIFIC RIBONUCLEASE RNTA (AFU_ORTHOLOGUE AFUA_4G03230)"/>
    <property type="match status" value="1"/>
</dbReference>
<dbReference type="Pfam" id="PF00545">
    <property type="entry name" value="Ribonuclease"/>
    <property type="match status" value="1"/>
</dbReference>
<feature type="region of interest" description="Disordered" evidence="6">
    <location>
        <begin position="279"/>
        <end position="410"/>
    </location>
</feature>
<gene>
    <name evidence="8" type="ORF">NP233_g2044</name>
</gene>
<dbReference type="EMBL" id="JANIEX010000083">
    <property type="protein sequence ID" value="KAJ3574017.1"/>
    <property type="molecule type" value="Genomic_DNA"/>
</dbReference>
<dbReference type="Pfam" id="PF02809">
    <property type="entry name" value="UIM"/>
    <property type="match status" value="2"/>
</dbReference>
<dbReference type="AlphaFoldDB" id="A0AAD5VYX9"/>
<comment type="caution">
    <text evidence="8">The sequence shown here is derived from an EMBL/GenBank/DDBJ whole genome shotgun (WGS) entry which is preliminary data.</text>
</comment>
<dbReference type="PANTHER" id="PTHR42104">
    <property type="entry name" value="EXTRACELLULAR GUANYL-SPECIFIC RIBONUCLEASE RNTA (AFU_ORTHOLOGUE AFUA_4G03230)"/>
    <property type="match status" value="1"/>
</dbReference>
<keyword evidence="4" id="KW-1015">Disulfide bond</keyword>
<keyword evidence="1" id="KW-0540">Nuclease</keyword>
<keyword evidence="5" id="KW-0456">Lyase</keyword>
<evidence type="ECO:0000256" key="1">
    <source>
        <dbReference type="ARBA" id="ARBA00022722"/>
    </source>
</evidence>
<evidence type="ECO:0000256" key="7">
    <source>
        <dbReference type="SAM" id="SignalP"/>
    </source>
</evidence>
<evidence type="ECO:0000256" key="6">
    <source>
        <dbReference type="SAM" id="MobiDB-lite"/>
    </source>
</evidence>
<name>A0AAD5VYX9_9AGAR</name>
<dbReference type="GO" id="GO:0016829">
    <property type="term" value="F:lyase activity"/>
    <property type="evidence" value="ECO:0007669"/>
    <property type="project" value="UniProtKB-KW"/>
</dbReference>
<keyword evidence="7" id="KW-0732">Signal</keyword>
<organism evidence="8 9">
    <name type="scientific">Leucocoprinus birnbaumii</name>
    <dbReference type="NCBI Taxonomy" id="56174"/>
    <lineage>
        <taxon>Eukaryota</taxon>
        <taxon>Fungi</taxon>
        <taxon>Dikarya</taxon>
        <taxon>Basidiomycota</taxon>
        <taxon>Agaricomycotina</taxon>
        <taxon>Agaricomycetes</taxon>
        <taxon>Agaricomycetidae</taxon>
        <taxon>Agaricales</taxon>
        <taxon>Agaricineae</taxon>
        <taxon>Agaricaceae</taxon>
        <taxon>Leucocoprinus</taxon>
    </lineage>
</organism>
<feature type="chain" id="PRO_5042282780" evidence="7">
    <location>
        <begin position="23"/>
        <end position="431"/>
    </location>
</feature>
<feature type="compositionally biased region" description="Polar residues" evidence="6">
    <location>
        <begin position="249"/>
        <end position="261"/>
    </location>
</feature>
<feature type="compositionally biased region" description="Low complexity" evidence="6">
    <location>
        <begin position="312"/>
        <end position="324"/>
    </location>
</feature>
<feature type="signal peptide" evidence="7">
    <location>
        <begin position="1"/>
        <end position="22"/>
    </location>
</feature>
<feature type="compositionally biased region" description="Low complexity" evidence="6">
    <location>
        <begin position="349"/>
        <end position="363"/>
    </location>
</feature>
<sequence length="431" mass="45360">MMYNAASFLAIAACFFSQLAGAIPLEGRAAKSCSCAGRSYSATVVQNGINEARDGGAGDYPHQYHDYEGFSFGCGGSTYYEYPIVSGSVYTGGSPGADRVIYDNNGSFCGRSYSATALKNGINKALSGGASDYPHEYHDFEGFDFTTCAGTFFEYPILTSGTYNGGSPGADRVIYDNSGRFCDAAELKQNIAESRHLLDQESKKSRHKHGANQEHQESIDLLGLSEQEALQYVLMLSREESHSKASVDEPSTSHTGPSSGYQGLASVEEGVFGWDTDEAISDQGSQRSGSDLIPVSASSSNSSSHENDDAHSSASLSPSPAPLLNTNDQLHFPPISVSPTPVNTPGLGSASSSRANVMSSRQSAWGTPLKGSISPPSARSAASVTSSPTTGPRRASAVSSHHASSGDDMDDDLKFAIELSLAEARSRGEQL</sequence>
<feature type="compositionally biased region" description="Low complexity" evidence="6">
    <location>
        <begin position="372"/>
        <end position="403"/>
    </location>
</feature>
<feature type="region of interest" description="Disordered" evidence="6">
    <location>
        <begin position="198"/>
        <end position="220"/>
    </location>
</feature>
<reference evidence="8" key="1">
    <citation type="submission" date="2022-07" db="EMBL/GenBank/DDBJ databases">
        <title>Genome Sequence of Leucocoprinus birnbaumii.</title>
        <authorList>
            <person name="Buettner E."/>
        </authorList>
    </citation>
    <scope>NUCLEOTIDE SEQUENCE</scope>
    <source>
        <strain evidence="8">VT141</strain>
    </source>
</reference>
<dbReference type="GO" id="GO:0016787">
    <property type="term" value="F:hydrolase activity"/>
    <property type="evidence" value="ECO:0007669"/>
    <property type="project" value="UniProtKB-KW"/>
</dbReference>